<dbReference type="AlphaFoldDB" id="A0A6P1E3A2"/>
<proteinExistence type="predicted"/>
<name>A0A6P1E3A2_LENHI</name>
<accession>A0A6P1E3A2</accession>
<dbReference type="Gene3D" id="3.40.50.1000">
    <property type="entry name" value="HAD superfamily/HAD-like"/>
    <property type="match status" value="1"/>
</dbReference>
<evidence type="ECO:0000313" key="2">
    <source>
        <dbReference type="Proteomes" id="UP000465035"/>
    </source>
</evidence>
<dbReference type="SFLD" id="SFLDG01129">
    <property type="entry name" value="C1.5:_HAD__Beta-PGM__Phosphata"/>
    <property type="match status" value="1"/>
</dbReference>
<evidence type="ECO:0000313" key="1">
    <source>
        <dbReference type="EMBL" id="QHB51816.1"/>
    </source>
</evidence>
<dbReference type="InterPro" id="IPR036412">
    <property type="entry name" value="HAD-like_sf"/>
</dbReference>
<dbReference type="Proteomes" id="UP000465035">
    <property type="component" value="Chromosome"/>
</dbReference>
<dbReference type="Pfam" id="PF13419">
    <property type="entry name" value="HAD_2"/>
    <property type="match status" value="1"/>
</dbReference>
<dbReference type="SUPFAM" id="SSF56784">
    <property type="entry name" value="HAD-like"/>
    <property type="match status" value="1"/>
</dbReference>
<dbReference type="InterPro" id="IPR041492">
    <property type="entry name" value="HAD_2"/>
</dbReference>
<dbReference type="SFLD" id="SFLDS00003">
    <property type="entry name" value="Haloacid_Dehalogenase"/>
    <property type="match status" value="1"/>
</dbReference>
<sequence length="244" mass="27286">MFSTSFVSEENGQRTDHQWTFCYTNCKGFGGILMYKMIAFDLDGTVAETFPVIFDSFRKIVYKYTHKRIDDQTILATFGANEIGMLNQLIPNAPDRILNDFYQQYNASHATLTEPFSGINSLIDMLAAHHVQTPMVTGKGSVSCRISLETLGLQNRFSPILIGSSTGPNKSENFQRLLSQYQLASDQMAYVADTVGDIESCRAVGIDCYSAAWSKYADVDKPQEANATIFRSVNSLNDFLKKMI</sequence>
<dbReference type="InterPro" id="IPR023214">
    <property type="entry name" value="HAD_sf"/>
</dbReference>
<protein>
    <submittedName>
        <fullName evidence="1">HAD hydrolase-like protein</fullName>
    </submittedName>
</protein>
<dbReference type="PANTHER" id="PTHR43434">
    <property type="entry name" value="PHOSPHOGLYCOLATE PHOSPHATASE"/>
    <property type="match status" value="1"/>
</dbReference>
<dbReference type="PANTHER" id="PTHR43434:SF1">
    <property type="entry name" value="PHOSPHOGLYCOLATE PHOSPHATASE"/>
    <property type="match status" value="1"/>
</dbReference>
<dbReference type="GO" id="GO:0005829">
    <property type="term" value="C:cytosol"/>
    <property type="evidence" value="ECO:0007669"/>
    <property type="project" value="TreeGrafter"/>
</dbReference>
<dbReference type="Gene3D" id="1.10.150.240">
    <property type="entry name" value="Putative phosphatase, domain 2"/>
    <property type="match status" value="1"/>
</dbReference>
<dbReference type="GO" id="GO:0006281">
    <property type="term" value="P:DNA repair"/>
    <property type="evidence" value="ECO:0007669"/>
    <property type="project" value="TreeGrafter"/>
</dbReference>
<dbReference type="InterPro" id="IPR050155">
    <property type="entry name" value="HAD-like_hydrolase_sf"/>
</dbReference>
<organism evidence="1 2">
    <name type="scientific">Lentilactobacillus hilgardii</name>
    <name type="common">Lactobacillus hilgardii</name>
    <dbReference type="NCBI Taxonomy" id="1588"/>
    <lineage>
        <taxon>Bacteria</taxon>
        <taxon>Bacillati</taxon>
        <taxon>Bacillota</taxon>
        <taxon>Bacilli</taxon>
        <taxon>Lactobacillales</taxon>
        <taxon>Lactobacillaceae</taxon>
        <taxon>Lentilactobacillus</taxon>
    </lineage>
</organism>
<gene>
    <name evidence="1" type="ORF">GQR93_06275</name>
</gene>
<reference evidence="1 2" key="1">
    <citation type="submission" date="2019-12" db="EMBL/GenBank/DDBJ databases">
        <title>Lactobacillus hilgardii FLUB.</title>
        <authorList>
            <person name="Gustaw K."/>
        </authorList>
    </citation>
    <scope>NUCLEOTIDE SEQUENCE [LARGE SCALE GENOMIC DNA]</scope>
    <source>
        <strain evidence="1 2">FLUB</strain>
    </source>
</reference>
<dbReference type="GO" id="GO:0008967">
    <property type="term" value="F:phosphoglycolate phosphatase activity"/>
    <property type="evidence" value="ECO:0007669"/>
    <property type="project" value="TreeGrafter"/>
</dbReference>
<keyword evidence="1" id="KW-0378">Hydrolase</keyword>
<dbReference type="EMBL" id="CP047121">
    <property type="protein sequence ID" value="QHB51816.1"/>
    <property type="molecule type" value="Genomic_DNA"/>
</dbReference>
<dbReference type="InterPro" id="IPR023198">
    <property type="entry name" value="PGP-like_dom2"/>
</dbReference>